<feature type="transmembrane region" description="Helical" evidence="1">
    <location>
        <begin position="40"/>
        <end position="60"/>
    </location>
</feature>
<keyword evidence="1" id="KW-0472">Membrane</keyword>
<dbReference type="EMBL" id="LJZV01000001">
    <property type="protein sequence ID" value="KZD95299.1"/>
    <property type="molecule type" value="Genomic_DNA"/>
</dbReference>
<protein>
    <submittedName>
        <fullName evidence="2">Uncharacterized protein</fullName>
    </submittedName>
</protein>
<proteinExistence type="predicted"/>
<name>A0AAP1EAF5_BACIU</name>
<keyword evidence="1" id="KW-1133">Transmembrane helix</keyword>
<sequence length="63" mass="7362">MKHQTDFVKTSIHNPQLSCGFFVVKTGNIKQIKKIIKNRFFIKTLLNIETFFSICAYYLMTTA</sequence>
<keyword evidence="1" id="KW-0812">Transmembrane</keyword>
<organism evidence="2 3">
    <name type="scientific">Bacillus subtilis</name>
    <dbReference type="NCBI Taxonomy" id="1423"/>
    <lineage>
        <taxon>Bacteria</taxon>
        <taxon>Bacillati</taxon>
        <taxon>Bacillota</taxon>
        <taxon>Bacilli</taxon>
        <taxon>Bacillales</taxon>
        <taxon>Bacillaceae</taxon>
        <taxon>Bacillus</taxon>
    </lineage>
</organism>
<comment type="caution">
    <text evidence="2">The sequence shown here is derived from an EMBL/GenBank/DDBJ whole genome shotgun (WGS) entry which is preliminary data.</text>
</comment>
<gene>
    <name evidence="2" type="ORF">B4122_0271</name>
</gene>
<accession>A0AAP1EAF5</accession>
<evidence type="ECO:0000313" key="3">
    <source>
        <dbReference type="Proteomes" id="UP000076442"/>
    </source>
</evidence>
<evidence type="ECO:0000313" key="2">
    <source>
        <dbReference type="EMBL" id="KZD95299.1"/>
    </source>
</evidence>
<evidence type="ECO:0000256" key="1">
    <source>
        <dbReference type="SAM" id="Phobius"/>
    </source>
</evidence>
<dbReference type="AlphaFoldDB" id="A0AAP1EAF5"/>
<reference evidence="2 3" key="1">
    <citation type="submission" date="2015-09" db="EMBL/GenBank/DDBJ databases">
        <title>Spore heat resistance.</title>
        <authorList>
            <person name="Boekhorst J."/>
            <person name="Berendsen E.M."/>
            <person name="Wells-Bennik M.H."/>
            <person name="Kuipers O.P."/>
        </authorList>
    </citation>
    <scope>NUCLEOTIDE SEQUENCE [LARGE SCALE GENOMIC DNA]</scope>
    <source>
        <strain evidence="2 3">B4122</strain>
    </source>
</reference>
<dbReference type="Proteomes" id="UP000076442">
    <property type="component" value="Unassembled WGS sequence"/>
</dbReference>